<comment type="caution">
    <text evidence="2">The sequence shown here is derived from an EMBL/GenBank/DDBJ whole genome shotgun (WGS) entry which is preliminary data.</text>
</comment>
<evidence type="ECO:0000313" key="3">
    <source>
        <dbReference type="Proteomes" id="UP000479691"/>
    </source>
</evidence>
<feature type="compositionally biased region" description="Polar residues" evidence="1">
    <location>
        <begin position="95"/>
        <end position="107"/>
    </location>
</feature>
<dbReference type="Proteomes" id="UP000479691">
    <property type="component" value="Unassembled WGS sequence"/>
</dbReference>
<feature type="compositionally biased region" description="Polar residues" evidence="1">
    <location>
        <begin position="208"/>
        <end position="224"/>
    </location>
</feature>
<feature type="compositionally biased region" description="Basic residues" evidence="1">
    <location>
        <begin position="240"/>
        <end position="252"/>
    </location>
</feature>
<feature type="compositionally biased region" description="Basic residues" evidence="1">
    <location>
        <begin position="46"/>
        <end position="58"/>
    </location>
</feature>
<dbReference type="AlphaFoldDB" id="A0A7C8JXW4"/>
<gene>
    <name evidence="2" type="ORF">TWF788_006354</name>
</gene>
<evidence type="ECO:0000313" key="2">
    <source>
        <dbReference type="EMBL" id="KAF3155386.1"/>
    </source>
</evidence>
<feature type="compositionally biased region" description="Polar residues" evidence="1">
    <location>
        <begin position="262"/>
        <end position="282"/>
    </location>
</feature>
<sequence length="599" mass="67074">MKYSPSGRRFSLPAFDIFGQPMFEPYPYYGQYHPYPPPPPPPPPPHQHHLHQHQHQHQHPLPYSHPHHGYQHPPEPYPYFNIPETLPEEYLIPSSPDTNPFSSTPTHHYNRSRETISPDCISSSSSGGGSCGDYTNSFIPYSPSSSSLSQPSLSLLSSSSSGGSPNSFPFAISIPSLDVSRTETPGQCHYGFETVDSMVVRTIPHPDTVQQQQHQENYDGPSSQARRKQSVPKVVNKYQQQHHHHHHHHHHQGGPGRALIVNGSTNDPIPPKTTQTQANTATVILERGNKEKGGQTVKTQETLPQKLNKGQQATTSVPAQSSVEQTKPAAVQENPITEELASSNSADEGESAYVHLTLNHLPHSNKLNMVRLRANYTATANKPNLIEEAKSIFTAALQSNEATNGVELGSWFSWTERGVNINFKTNTQRWIATENLDWLLDIGEGIRLNEKWGGIVVRDIWNPYILENTVPDDDNLKRKLEQLNVMSYGANEDGESVQEPYRIRKIRWFGPSTLAIWFHDTNIAEYFAQKGVWFMEGFVGIGKNKKVAVCGLPTVHRLLEQNRNRIVPQHIRRNGFVHPTAHKEGPGGQQGGNNREAKL</sequence>
<proteinExistence type="predicted"/>
<feature type="region of interest" description="Disordered" evidence="1">
    <location>
        <begin position="576"/>
        <end position="599"/>
    </location>
</feature>
<accession>A0A7C8JXW4</accession>
<reference evidence="2 3" key="1">
    <citation type="submission" date="2019-06" db="EMBL/GenBank/DDBJ databases">
        <authorList>
            <person name="Palmer J.M."/>
        </authorList>
    </citation>
    <scope>NUCLEOTIDE SEQUENCE [LARGE SCALE GENOMIC DNA]</scope>
    <source>
        <strain evidence="2 3">TWF788</strain>
    </source>
</reference>
<feature type="region of interest" description="Disordered" evidence="1">
    <location>
        <begin position="208"/>
        <end position="329"/>
    </location>
</feature>
<dbReference type="EMBL" id="JAABOE010000307">
    <property type="protein sequence ID" value="KAF3155386.1"/>
    <property type="molecule type" value="Genomic_DNA"/>
</dbReference>
<name>A0A7C8JXW4_ORBOL</name>
<feature type="compositionally biased region" description="Pro residues" evidence="1">
    <location>
        <begin position="34"/>
        <end position="45"/>
    </location>
</feature>
<protein>
    <submittedName>
        <fullName evidence="2">Uncharacterized protein</fullName>
    </submittedName>
</protein>
<evidence type="ECO:0000256" key="1">
    <source>
        <dbReference type="SAM" id="MobiDB-lite"/>
    </source>
</evidence>
<feature type="region of interest" description="Disordered" evidence="1">
    <location>
        <begin position="33"/>
        <end position="127"/>
    </location>
</feature>
<organism evidence="2 3">
    <name type="scientific">Orbilia oligospora</name>
    <name type="common">Nematode-trapping fungus</name>
    <name type="synonym">Arthrobotrys oligospora</name>
    <dbReference type="NCBI Taxonomy" id="2813651"/>
    <lineage>
        <taxon>Eukaryota</taxon>
        <taxon>Fungi</taxon>
        <taxon>Dikarya</taxon>
        <taxon>Ascomycota</taxon>
        <taxon>Pezizomycotina</taxon>
        <taxon>Orbiliomycetes</taxon>
        <taxon>Orbiliales</taxon>
        <taxon>Orbiliaceae</taxon>
        <taxon>Orbilia</taxon>
    </lineage>
</organism>
<feature type="compositionally biased region" description="Polar residues" evidence="1">
    <location>
        <begin position="296"/>
        <end position="325"/>
    </location>
</feature>